<dbReference type="SUPFAM" id="SSF52058">
    <property type="entry name" value="L domain-like"/>
    <property type="match status" value="1"/>
</dbReference>
<dbReference type="GO" id="GO:0005886">
    <property type="term" value="C:plasma membrane"/>
    <property type="evidence" value="ECO:0007669"/>
    <property type="project" value="TreeGrafter"/>
</dbReference>
<dbReference type="InterPro" id="IPR003591">
    <property type="entry name" value="Leu-rich_rpt_typical-subtyp"/>
</dbReference>
<dbReference type="InterPro" id="IPR001611">
    <property type="entry name" value="Leu-rich_rpt"/>
</dbReference>
<keyword evidence="3" id="KW-0812">Transmembrane</keyword>
<evidence type="ECO:0000256" key="1">
    <source>
        <dbReference type="ARBA" id="ARBA00004167"/>
    </source>
</evidence>
<dbReference type="Pfam" id="PF13306">
    <property type="entry name" value="LRR_5"/>
    <property type="match status" value="1"/>
</dbReference>
<dbReference type="GO" id="GO:0007165">
    <property type="term" value="P:signal transduction"/>
    <property type="evidence" value="ECO:0007669"/>
    <property type="project" value="TreeGrafter"/>
</dbReference>
<dbReference type="InterPro" id="IPR026906">
    <property type="entry name" value="LRR_5"/>
</dbReference>
<keyword evidence="7" id="KW-0472">Membrane</keyword>
<dbReference type="PROSITE" id="PS51450">
    <property type="entry name" value="LRR"/>
    <property type="match status" value="2"/>
</dbReference>
<gene>
    <name evidence="9" type="ORF">SNE40_022816</name>
</gene>
<dbReference type="GO" id="GO:0038023">
    <property type="term" value="F:signaling receptor activity"/>
    <property type="evidence" value="ECO:0007669"/>
    <property type="project" value="TreeGrafter"/>
</dbReference>
<organism evidence="9 10">
    <name type="scientific">Patella caerulea</name>
    <name type="common">Rayed Mediterranean limpet</name>
    <dbReference type="NCBI Taxonomy" id="87958"/>
    <lineage>
        <taxon>Eukaryota</taxon>
        <taxon>Metazoa</taxon>
        <taxon>Spiralia</taxon>
        <taxon>Lophotrochozoa</taxon>
        <taxon>Mollusca</taxon>
        <taxon>Gastropoda</taxon>
        <taxon>Patellogastropoda</taxon>
        <taxon>Patelloidea</taxon>
        <taxon>Patellidae</taxon>
        <taxon>Patella</taxon>
    </lineage>
</organism>
<dbReference type="EMBL" id="JAZGQO010000021">
    <property type="protein sequence ID" value="KAK6166027.1"/>
    <property type="molecule type" value="Genomic_DNA"/>
</dbReference>
<dbReference type="Gene3D" id="3.80.10.10">
    <property type="entry name" value="Ribonuclease Inhibitor"/>
    <property type="match status" value="1"/>
</dbReference>
<keyword evidence="4" id="KW-0732">Signal</keyword>
<proteinExistence type="predicted"/>
<accession>A0AAN8FX28</accession>
<sequence length="663" mass="75877">MEETKNKTNHRINTRKAIVFYLVSFWIVVRGDISEDSRNCTFSADDTYHGIKADCSRGGFSTVPRNLPINITSLYLNNNNIGHLLNNQFSELLNLKYLNLNFNPILEIQEDAFNNLNQLQEIQLNGHNLNYSESALPDKSLKPLKSLKRLSIRSHLKKPVNIISSKAFRHLSSLEFLDIDAIKFNVGFSELKNLKQLDLSERDIDGVTFDCQLAYLTNSTFSVFKATPIITLNLENCLFYDIEWNAFAPFLKLENINLSPTPSSLMEFPKVFETLRLFKGRTLNSVKVTGFSPNVGYITASGYDFNVELISNICIWSLDLSNNAISMCDFSKFLTFPIPKLTKCLRHLDLSNNMILGKVTNLLDFYLLFPRFDNLEYLDLSKQFKYSLDGNTEFDKPDPPSRPESIPIYLSPKLKYLYLNGLVSRIGTMPNVHFIGGSSLVHLNFSYSMLTLYNGVITGLENLRVLDLNQDNCRYINQSFFDTFPNLTTLRLSRVNFDTDQILNTGKRLFQPLKRLQNLDLTNNLLTGVPRDIFEDLTELRIVSLSYNSLISVPDLSHLVNLKSILLSFNALVTVDRQTRNTLDALSKGNRVHASFYGNTFACICKNSDMLHWFIETTVDLDGRNYPCVDWKGERIYTNHVHSHYQGFHQHCISGTWFTVSLT</sequence>
<keyword evidence="2" id="KW-0433">Leucine-rich repeat</keyword>
<keyword evidence="8" id="KW-0325">Glycoprotein</keyword>
<keyword evidence="10" id="KW-1185">Reference proteome</keyword>
<reference evidence="9 10" key="1">
    <citation type="submission" date="2024-01" db="EMBL/GenBank/DDBJ databases">
        <title>The genome of the rayed Mediterranean limpet Patella caerulea (Linnaeus, 1758).</title>
        <authorList>
            <person name="Anh-Thu Weber A."/>
            <person name="Halstead-Nussloch G."/>
        </authorList>
    </citation>
    <scope>NUCLEOTIDE SEQUENCE [LARGE SCALE GENOMIC DNA]</scope>
    <source>
        <strain evidence="9">AATW-2023a</strain>
        <tissue evidence="9">Whole specimen</tissue>
    </source>
</reference>
<dbReference type="AlphaFoldDB" id="A0AAN8FX28"/>
<protein>
    <submittedName>
        <fullName evidence="9">Uncharacterized protein</fullName>
    </submittedName>
</protein>
<keyword evidence="6" id="KW-1133">Transmembrane helix</keyword>
<evidence type="ECO:0000256" key="7">
    <source>
        <dbReference type="ARBA" id="ARBA00023136"/>
    </source>
</evidence>
<comment type="subcellular location">
    <subcellularLocation>
        <location evidence="1">Membrane</location>
        <topology evidence="1">Single-pass membrane protein</topology>
    </subcellularLocation>
</comment>
<dbReference type="Proteomes" id="UP001347796">
    <property type="component" value="Unassembled WGS sequence"/>
</dbReference>
<keyword evidence="5" id="KW-0677">Repeat</keyword>
<evidence type="ECO:0000256" key="6">
    <source>
        <dbReference type="ARBA" id="ARBA00022989"/>
    </source>
</evidence>
<dbReference type="Pfam" id="PF13855">
    <property type="entry name" value="LRR_8"/>
    <property type="match status" value="2"/>
</dbReference>
<dbReference type="PANTHER" id="PTHR24365">
    <property type="entry name" value="TOLL-LIKE RECEPTOR"/>
    <property type="match status" value="1"/>
</dbReference>
<evidence type="ECO:0000313" key="9">
    <source>
        <dbReference type="EMBL" id="KAK6166027.1"/>
    </source>
</evidence>
<evidence type="ECO:0000256" key="4">
    <source>
        <dbReference type="ARBA" id="ARBA00022729"/>
    </source>
</evidence>
<dbReference type="SMART" id="SM00369">
    <property type="entry name" value="LRR_TYP"/>
    <property type="match status" value="4"/>
</dbReference>
<evidence type="ECO:0000256" key="5">
    <source>
        <dbReference type="ARBA" id="ARBA00022737"/>
    </source>
</evidence>
<comment type="caution">
    <text evidence="9">The sequence shown here is derived from an EMBL/GenBank/DDBJ whole genome shotgun (WGS) entry which is preliminary data.</text>
</comment>
<dbReference type="InterPro" id="IPR032675">
    <property type="entry name" value="LRR_dom_sf"/>
</dbReference>
<dbReference type="PANTHER" id="PTHR24365:SF541">
    <property type="entry name" value="PROTEIN TOLL-RELATED"/>
    <property type="match status" value="1"/>
</dbReference>
<evidence type="ECO:0000256" key="2">
    <source>
        <dbReference type="ARBA" id="ARBA00022614"/>
    </source>
</evidence>
<evidence type="ECO:0000256" key="3">
    <source>
        <dbReference type="ARBA" id="ARBA00022692"/>
    </source>
</evidence>
<dbReference type="SUPFAM" id="SSF52047">
    <property type="entry name" value="RNI-like"/>
    <property type="match status" value="1"/>
</dbReference>
<evidence type="ECO:0000313" key="10">
    <source>
        <dbReference type="Proteomes" id="UP001347796"/>
    </source>
</evidence>
<name>A0AAN8FX28_PATCE</name>
<evidence type="ECO:0000256" key="8">
    <source>
        <dbReference type="ARBA" id="ARBA00023180"/>
    </source>
</evidence>